<feature type="active site" description="Proton acceptor" evidence="4">
    <location>
        <position position="162"/>
    </location>
</feature>
<feature type="domain" description="Choline/carnitine acyltransferase" evidence="6">
    <location>
        <begin position="182"/>
        <end position="262"/>
    </location>
</feature>
<evidence type="ECO:0000259" key="6">
    <source>
        <dbReference type="Pfam" id="PF00755"/>
    </source>
</evidence>
<dbReference type="Gene3D" id="3.30.559.10">
    <property type="entry name" value="Chloramphenicol acetyltransferase-like domain"/>
    <property type="match status" value="1"/>
</dbReference>
<dbReference type="InParanoid" id="I1BJU4"/>
<evidence type="ECO:0000256" key="3">
    <source>
        <dbReference type="ARBA" id="ARBA00023315"/>
    </source>
</evidence>
<sequence length="267" mass="30287">MFGTSRIAASGCDRVVSQWPCLARHISVIYKDQVFSVQVIGAHGETVSVKQIEHQLRQVVQQVDSMSPEQRQPPVGLLTTEHRDTWGPIREQMETLGVNAQSFKTIDESLFVFCLDDYSSPSDLDLSHRNIFHGRNGRNRWFDKALQFIVENNGRAGLNGEHSPADAVIPSRIVDDVLSRVLLHYHSYGSNLMKKAQVSPDGWLQMAYQLAYYRQYGQPCPTYESASTRKFLTGRTETVRTCSVESVAFTKAWDDKEIKARESIVIY</sequence>
<dbReference type="AlphaFoldDB" id="I1BJU4"/>
<reference evidence="7 8" key="1">
    <citation type="journal article" date="2009" name="PLoS Genet.">
        <title>Genomic analysis of the basal lineage fungus Rhizopus oryzae reveals a whole-genome duplication.</title>
        <authorList>
            <person name="Ma L.-J."/>
            <person name="Ibrahim A.S."/>
            <person name="Skory C."/>
            <person name="Grabherr M.G."/>
            <person name="Burger G."/>
            <person name="Butler M."/>
            <person name="Elias M."/>
            <person name="Idnurm A."/>
            <person name="Lang B.F."/>
            <person name="Sone T."/>
            <person name="Abe A."/>
            <person name="Calvo S.E."/>
            <person name="Corrochano L.M."/>
            <person name="Engels R."/>
            <person name="Fu J."/>
            <person name="Hansberg W."/>
            <person name="Kim J.-M."/>
            <person name="Kodira C.D."/>
            <person name="Koehrsen M.J."/>
            <person name="Liu B."/>
            <person name="Miranda-Saavedra D."/>
            <person name="O'Leary S."/>
            <person name="Ortiz-Castellanos L."/>
            <person name="Poulter R."/>
            <person name="Rodriguez-Romero J."/>
            <person name="Ruiz-Herrera J."/>
            <person name="Shen Y.-Q."/>
            <person name="Zeng Q."/>
            <person name="Galagan J."/>
            <person name="Birren B.W."/>
            <person name="Cuomo C.A."/>
            <person name="Wickes B.L."/>
        </authorList>
    </citation>
    <scope>NUCLEOTIDE SEQUENCE [LARGE SCALE GENOMIC DNA]</scope>
    <source>
        <strain evidence="8">RA 99-880 / ATCC MYA-4621 / FGSC 9543 / NRRL 43880</strain>
    </source>
</reference>
<dbReference type="VEuPathDB" id="FungiDB:RO3G_01178"/>
<keyword evidence="8" id="KW-1185">Reference proteome</keyword>
<dbReference type="SUPFAM" id="SSF52777">
    <property type="entry name" value="CoA-dependent acyltransferases"/>
    <property type="match status" value="2"/>
</dbReference>
<dbReference type="InterPro" id="IPR023213">
    <property type="entry name" value="CAT-like_dom_sf"/>
</dbReference>
<dbReference type="GeneID" id="93608150"/>
<name>I1BJU4_RHIO9</name>
<feature type="domain" description="Choline/carnitine acyltransferase" evidence="6">
    <location>
        <begin position="1"/>
        <end position="180"/>
    </location>
</feature>
<dbReference type="InterPro" id="IPR042231">
    <property type="entry name" value="Cho/carn_acyl_trans_2"/>
</dbReference>
<evidence type="ECO:0000313" key="7">
    <source>
        <dbReference type="EMBL" id="EIE76474.1"/>
    </source>
</evidence>
<organism evidence="7 8">
    <name type="scientific">Rhizopus delemar (strain RA 99-880 / ATCC MYA-4621 / FGSC 9543 / NRRL 43880)</name>
    <name type="common">Mucormycosis agent</name>
    <name type="synonym">Rhizopus arrhizus var. delemar</name>
    <dbReference type="NCBI Taxonomy" id="246409"/>
    <lineage>
        <taxon>Eukaryota</taxon>
        <taxon>Fungi</taxon>
        <taxon>Fungi incertae sedis</taxon>
        <taxon>Mucoromycota</taxon>
        <taxon>Mucoromycotina</taxon>
        <taxon>Mucoromycetes</taxon>
        <taxon>Mucorales</taxon>
        <taxon>Mucorineae</taxon>
        <taxon>Rhizopodaceae</taxon>
        <taxon>Rhizopus</taxon>
    </lineage>
</organism>
<dbReference type="PROSITE" id="PS00440">
    <property type="entry name" value="ACYLTRANSF_C_2"/>
    <property type="match status" value="1"/>
</dbReference>
<accession>I1BJU4</accession>
<keyword evidence="2 5" id="KW-0808">Transferase</keyword>
<dbReference type="OrthoDB" id="240216at2759"/>
<dbReference type="GO" id="GO:0016746">
    <property type="term" value="F:acyltransferase activity"/>
    <property type="evidence" value="ECO:0007669"/>
    <property type="project" value="UniProtKB-KW"/>
</dbReference>
<protein>
    <recommendedName>
        <fullName evidence="6">Choline/carnitine acyltransferase domain-containing protein</fullName>
    </recommendedName>
</protein>
<dbReference type="PANTHER" id="PTHR22589:SF107">
    <property type="entry name" value="CHOLINE_CARNITINE ACYLTRANSFERASE DOMAIN-CONTAINING PROTEIN"/>
    <property type="match status" value="1"/>
</dbReference>
<dbReference type="PANTHER" id="PTHR22589">
    <property type="entry name" value="CARNITINE O-ACYLTRANSFERASE"/>
    <property type="match status" value="1"/>
</dbReference>
<dbReference type="InterPro" id="IPR039551">
    <property type="entry name" value="Cho/carn_acyl_trans"/>
</dbReference>
<evidence type="ECO:0000256" key="2">
    <source>
        <dbReference type="ARBA" id="ARBA00022679"/>
    </source>
</evidence>
<dbReference type="InterPro" id="IPR000542">
    <property type="entry name" value="Carn_acyl_trans"/>
</dbReference>
<gene>
    <name evidence="7" type="ORF">RO3G_01178</name>
</gene>
<proteinExistence type="inferred from homology"/>
<evidence type="ECO:0000256" key="5">
    <source>
        <dbReference type="RuleBase" id="RU003801"/>
    </source>
</evidence>
<keyword evidence="3 5" id="KW-0012">Acyltransferase</keyword>
<dbReference type="Gene3D" id="3.30.559.70">
    <property type="entry name" value="Choline/Carnitine o-acyltransferase, domain 2"/>
    <property type="match status" value="1"/>
</dbReference>
<dbReference type="Pfam" id="PF00755">
    <property type="entry name" value="Carn_acyltransf"/>
    <property type="match status" value="2"/>
</dbReference>
<dbReference type="STRING" id="246409.I1BJU4"/>
<dbReference type="RefSeq" id="XP_067511870.1">
    <property type="nucleotide sequence ID" value="XM_067655769.1"/>
</dbReference>
<dbReference type="OMA" id="ARITSHC"/>
<evidence type="ECO:0000256" key="1">
    <source>
        <dbReference type="ARBA" id="ARBA00005232"/>
    </source>
</evidence>
<evidence type="ECO:0000313" key="8">
    <source>
        <dbReference type="Proteomes" id="UP000009138"/>
    </source>
</evidence>
<comment type="similarity">
    <text evidence="1 5">Belongs to the carnitine/choline acetyltransferase family.</text>
</comment>
<dbReference type="EMBL" id="CH476732">
    <property type="protein sequence ID" value="EIE76474.1"/>
    <property type="molecule type" value="Genomic_DNA"/>
</dbReference>
<evidence type="ECO:0000256" key="4">
    <source>
        <dbReference type="PIRSR" id="PIRSR600542-1"/>
    </source>
</evidence>
<dbReference type="Proteomes" id="UP000009138">
    <property type="component" value="Unassembled WGS sequence"/>
</dbReference>
<dbReference type="eggNOG" id="KOG3717">
    <property type="taxonomic scope" value="Eukaryota"/>
</dbReference>